<name>A0A8D8LP19_9HEMI</name>
<feature type="transmembrane region" description="Helical" evidence="1">
    <location>
        <begin position="69"/>
        <end position="92"/>
    </location>
</feature>
<dbReference type="AlphaFoldDB" id="A0A8D8LP19"/>
<feature type="transmembrane region" description="Helical" evidence="1">
    <location>
        <begin position="104"/>
        <end position="128"/>
    </location>
</feature>
<reference evidence="2" key="1">
    <citation type="submission" date="2021-05" db="EMBL/GenBank/DDBJ databases">
        <authorList>
            <person name="Alioto T."/>
            <person name="Alioto T."/>
            <person name="Gomez Garrido J."/>
        </authorList>
    </citation>
    <scope>NUCLEOTIDE SEQUENCE</scope>
</reference>
<keyword evidence="1" id="KW-1133">Transmembrane helix</keyword>
<evidence type="ECO:0000313" key="2">
    <source>
        <dbReference type="EMBL" id="CAG6614099.1"/>
    </source>
</evidence>
<protein>
    <submittedName>
        <fullName evidence="2">Uncharacterized protein</fullName>
    </submittedName>
</protein>
<proteinExistence type="predicted"/>
<sequence>MNYSMDSINLHGKDRMHSLLYLQLYLFHRLWLKRRQKMGIFLTIKLCSYHELYSFGINKLGTRGGYLSFSLPPLSLFSLFPLSLSLSLYFSFSINFRTSCWYPIHVFCIRGVWTLFIKVDFYVIIIWVS</sequence>
<keyword evidence="1" id="KW-0812">Transmembrane</keyword>
<evidence type="ECO:0000256" key="1">
    <source>
        <dbReference type="SAM" id="Phobius"/>
    </source>
</evidence>
<dbReference type="EMBL" id="HBUF01029358">
    <property type="protein sequence ID" value="CAG6614097.1"/>
    <property type="molecule type" value="Transcribed_RNA"/>
</dbReference>
<dbReference type="EMBL" id="HBUF01029360">
    <property type="protein sequence ID" value="CAG6614099.1"/>
    <property type="molecule type" value="Transcribed_RNA"/>
</dbReference>
<dbReference type="EMBL" id="HBUF01029359">
    <property type="protein sequence ID" value="CAG6614098.1"/>
    <property type="molecule type" value="Transcribed_RNA"/>
</dbReference>
<keyword evidence="1" id="KW-0472">Membrane</keyword>
<organism evidence="2">
    <name type="scientific">Cacopsylla melanoneura</name>
    <dbReference type="NCBI Taxonomy" id="428564"/>
    <lineage>
        <taxon>Eukaryota</taxon>
        <taxon>Metazoa</taxon>
        <taxon>Ecdysozoa</taxon>
        <taxon>Arthropoda</taxon>
        <taxon>Hexapoda</taxon>
        <taxon>Insecta</taxon>
        <taxon>Pterygota</taxon>
        <taxon>Neoptera</taxon>
        <taxon>Paraneoptera</taxon>
        <taxon>Hemiptera</taxon>
        <taxon>Sternorrhyncha</taxon>
        <taxon>Psylloidea</taxon>
        <taxon>Psyllidae</taxon>
        <taxon>Psyllinae</taxon>
        <taxon>Cacopsylla</taxon>
    </lineage>
</organism>
<accession>A0A8D8LP19</accession>